<proteinExistence type="predicted"/>
<reference evidence="1 2" key="1">
    <citation type="submission" date="2017-03" db="EMBL/GenBank/DDBJ databases">
        <title>Genome of the blue death feigning beetle - Asbolus verrucosus.</title>
        <authorList>
            <person name="Rider S.D."/>
        </authorList>
    </citation>
    <scope>NUCLEOTIDE SEQUENCE [LARGE SCALE GENOMIC DNA]</scope>
    <source>
        <strain evidence="1">Butters</strain>
        <tissue evidence="1">Head and leg muscle</tissue>
    </source>
</reference>
<dbReference type="OrthoDB" id="6764350at2759"/>
<comment type="caution">
    <text evidence="1">The sequence shown here is derived from an EMBL/GenBank/DDBJ whole genome shotgun (WGS) entry which is preliminary data.</text>
</comment>
<keyword evidence="2" id="KW-1185">Reference proteome</keyword>
<gene>
    <name evidence="1" type="ORF">BDFB_013461</name>
</gene>
<dbReference type="Proteomes" id="UP000292052">
    <property type="component" value="Unassembled WGS sequence"/>
</dbReference>
<evidence type="ECO:0000313" key="1">
    <source>
        <dbReference type="EMBL" id="RZC35199.1"/>
    </source>
</evidence>
<accession>A0A482VRV4</accession>
<protein>
    <submittedName>
        <fullName evidence="1">Uncharacterized protein</fullName>
    </submittedName>
</protein>
<organism evidence="1 2">
    <name type="scientific">Asbolus verrucosus</name>
    <name type="common">Desert ironclad beetle</name>
    <dbReference type="NCBI Taxonomy" id="1661398"/>
    <lineage>
        <taxon>Eukaryota</taxon>
        <taxon>Metazoa</taxon>
        <taxon>Ecdysozoa</taxon>
        <taxon>Arthropoda</taxon>
        <taxon>Hexapoda</taxon>
        <taxon>Insecta</taxon>
        <taxon>Pterygota</taxon>
        <taxon>Neoptera</taxon>
        <taxon>Endopterygota</taxon>
        <taxon>Coleoptera</taxon>
        <taxon>Polyphaga</taxon>
        <taxon>Cucujiformia</taxon>
        <taxon>Tenebrionidae</taxon>
        <taxon>Pimeliinae</taxon>
        <taxon>Asbolus</taxon>
    </lineage>
</organism>
<sequence>MDWCLKNKVQSFSENVLMAYLDELSNEMKPSSLWAIYSMLQSTIVTHPSINIVDYSKLQTLLKKI</sequence>
<dbReference type="EMBL" id="QDEB01073205">
    <property type="protein sequence ID" value="RZC35199.1"/>
    <property type="molecule type" value="Genomic_DNA"/>
</dbReference>
<name>A0A482VRV4_ASBVE</name>
<evidence type="ECO:0000313" key="2">
    <source>
        <dbReference type="Proteomes" id="UP000292052"/>
    </source>
</evidence>
<dbReference type="AlphaFoldDB" id="A0A482VRV4"/>